<feature type="compositionally biased region" description="Polar residues" evidence="1">
    <location>
        <begin position="401"/>
        <end position="411"/>
    </location>
</feature>
<gene>
    <name evidence="2" type="ORF">CTOB1V02_LOCUS6091</name>
</gene>
<feature type="region of interest" description="Disordered" evidence="1">
    <location>
        <begin position="383"/>
        <end position="413"/>
    </location>
</feature>
<proteinExistence type="predicted"/>
<protein>
    <submittedName>
        <fullName evidence="2">Uncharacterized protein</fullName>
    </submittedName>
</protein>
<reference evidence="2" key="1">
    <citation type="submission" date="2020-11" db="EMBL/GenBank/DDBJ databases">
        <authorList>
            <person name="Tran Van P."/>
        </authorList>
    </citation>
    <scope>NUCLEOTIDE SEQUENCE</scope>
</reference>
<dbReference type="PROSITE" id="PS50106">
    <property type="entry name" value="PDZ"/>
    <property type="match status" value="4"/>
</dbReference>
<accession>A0A7R8WAW1</accession>
<dbReference type="EMBL" id="OB661428">
    <property type="protein sequence ID" value="CAD7228202.1"/>
    <property type="molecule type" value="Genomic_DNA"/>
</dbReference>
<evidence type="ECO:0000313" key="2">
    <source>
        <dbReference type="EMBL" id="CAD7228202.1"/>
    </source>
</evidence>
<sequence>MEPQEPVPVQENGLKSKAKCFCHWGKPEKREQDLSEQFMKPVGAKMLVLKTPFSANARATVVVDTRRTDKTIVRPGDRVLQGIASQPSLVIPMDLSPIAPAMGGSRPIPSSTGDEDNDTLTPSSGSDISNSVASGSVSPAVSLEASQDSSIIDVIIPNQIHLGLYLTGNKDIENLKIFICGLNPSGYAFRSGQFQIGDEILGINDVSFKGRSHLNVPVFLRSIRDPELHFRLRRSKELQTKSMAVVMKAPPKCLPATLALATPEDIAASVTIRKVTLFKQEAKSIGIQISDFTPQVQENPNEPPDNDLSLRLIQISGILKNSIAESGGLTTGDIILSVNQIPFIGISYRKAFSLLKSTQGEIVIEICSATDLQQAILKRHIEPPNRAASPVPNGDAAAREGSNSPGNSGDDQLNIHAKRRASAIDGGIAAPEVGGQSLIPPQGTKVDLEIDSIPPDDLNGLGISVVPTSNGDVKVLEILPGGLIHKDGRIEVGDVLLEIRGKQVDGMNYHRIQEEIMITNHLGRKNNKITLSFVKEKCFFIEYEIHVNIKGKTPLGLCLYYREHDHACLHVSDVASNAALTLGDIRPGDILYKINGQVVHDPIASLLELKATRGSMTLSFRRLN</sequence>
<dbReference type="Pfam" id="PF00595">
    <property type="entry name" value="PDZ"/>
    <property type="match status" value="3"/>
</dbReference>
<dbReference type="SUPFAM" id="SSF50156">
    <property type="entry name" value="PDZ domain-like"/>
    <property type="match status" value="4"/>
</dbReference>
<dbReference type="PANTHER" id="PTHR19964:SF89">
    <property type="entry name" value="INACTIVATION-NO-AFTER-POTENTIAL D PROTEIN-LIKE PROTEIN"/>
    <property type="match status" value="1"/>
</dbReference>
<dbReference type="AlphaFoldDB" id="A0A7R8WAW1"/>
<dbReference type="InterPro" id="IPR001478">
    <property type="entry name" value="PDZ"/>
</dbReference>
<feature type="compositionally biased region" description="Low complexity" evidence="1">
    <location>
        <begin position="123"/>
        <end position="132"/>
    </location>
</feature>
<dbReference type="Gene3D" id="2.30.42.10">
    <property type="match status" value="3"/>
</dbReference>
<feature type="region of interest" description="Disordered" evidence="1">
    <location>
        <begin position="100"/>
        <end position="132"/>
    </location>
</feature>
<dbReference type="InterPro" id="IPR036034">
    <property type="entry name" value="PDZ_sf"/>
</dbReference>
<evidence type="ECO:0000256" key="1">
    <source>
        <dbReference type="SAM" id="MobiDB-lite"/>
    </source>
</evidence>
<dbReference type="InterPro" id="IPR051342">
    <property type="entry name" value="PDZ_scaffold"/>
</dbReference>
<dbReference type="OrthoDB" id="6378296at2759"/>
<name>A0A7R8WAW1_9CRUS</name>
<dbReference type="SMART" id="SM00228">
    <property type="entry name" value="PDZ"/>
    <property type="match status" value="4"/>
</dbReference>
<organism evidence="2">
    <name type="scientific">Cyprideis torosa</name>
    <dbReference type="NCBI Taxonomy" id="163714"/>
    <lineage>
        <taxon>Eukaryota</taxon>
        <taxon>Metazoa</taxon>
        <taxon>Ecdysozoa</taxon>
        <taxon>Arthropoda</taxon>
        <taxon>Crustacea</taxon>
        <taxon>Oligostraca</taxon>
        <taxon>Ostracoda</taxon>
        <taxon>Podocopa</taxon>
        <taxon>Podocopida</taxon>
        <taxon>Cytherocopina</taxon>
        <taxon>Cytheroidea</taxon>
        <taxon>Cytherideidae</taxon>
        <taxon>Cyprideis</taxon>
    </lineage>
</organism>
<dbReference type="PANTHER" id="PTHR19964">
    <property type="entry name" value="MULTIPLE PDZ DOMAIN PROTEIN"/>
    <property type="match status" value="1"/>
</dbReference>
<dbReference type="CDD" id="cd00136">
    <property type="entry name" value="PDZ_canonical"/>
    <property type="match status" value="2"/>
</dbReference>